<dbReference type="SUPFAM" id="SSF47384">
    <property type="entry name" value="Homodimeric domain of signal transducing histidine kinase"/>
    <property type="match status" value="1"/>
</dbReference>
<dbReference type="PRINTS" id="PR00344">
    <property type="entry name" value="BCTRLSENSOR"/>
</dbReference>
<keyword evidence="7" id="KW-0732">Signal</keyword>
<dbReference type="Gene3D" id="3.30.565.10">
    <property type="entry name" value="Histidine kinase-like ATPase, C-terminal domain"/>
    <property type="match status" value="1"/>
</dbReference>
<dbReference type="InterPro" id="IPR036097">
    <property type="entry name" value="HisK_dim/P_sf"/>
</dbReference>
<evidence type="ECO:0000256" key="6">
    <source>
        <dbReference type="SAM" id="Phobius"/>
    </source>
</evidence>
<evidence type="ECO:0000313" key="10">
    <source>
        <dbReference type="Proteomes" id="UP001597641"/>
    </source>
</evidence>
<evidence type="ECO:0000256" key="4">
    <source>
        <dbReference type="PROSITE-ProRule" id="PRU00339"/>
    </source>
</evidence>
<keyword evidence="6" id="KW-0812">Transmembrane</keyword>
<protein>
    <recommendedName>
        <fullName evidence="2">histidine kinase</fullName>
        <ecNumber evidence="2">2.7.13.3</ecNumber>
    </recommendedName>
</protein>
<dbReference type="SUPFAM" id="SSF55874">
    <property type="entry name" value="ATPase domain of HSP90 chaperone/DNA topoisomerase II/histidine kinase"/>
    <property type="match status" value="1"/>
</dbReference>
<dbReference type="RefSeq" id="WP_377486492.1">
    <property type="nucleotide sequence ID" value="NZ_JBHUOX010000012.1"/>
</dbReference>
<dbReference type="PROSITE" id="PS50005">
    <property type="entry name" value="TPR"/>
    <property type="match status" value="1"/>
</dbReference>
<dbReference type="Gene3D" id="1.10.287.130">
    <property type="match status" value="1"/>
</dbReference>
<dbReference type="EMBL" id="JBHUOX010000012">
    <property type="protein sequence ID" value="MFD3001849.1"/>
    <property type="molecule type" value="Genomic_DNA"/>
</dbReference>
<dbReference type="CDD" id="cd00082">
    <property type="entry name" value="HisKA"/>
    <property type="match status" value="1"/>
</dbReference>
<name>A0ABW6BZM3_9BACT</name>
<dbReference type="InterPro" id="IPR019734">
    <property type="entry name" value="TPR_rpt"/>
</dbReference>
<comment type="catalytic activity">
    <reaction evidence="1">
        <text>ATP + protein L-histidine = ADP + protein N-phospho-L-histidine.</text>
        <dbReference type="EC" id="2.7.13.3"/>
    </reaction>
</comment>
<evidence type="ECO:0000256" key="7">
    <source>
        <dbReference type="SAM" id="SignalP"/>
    </source>
</evidence>
<keyword evidence="6" id="KW-1133">Transmembrane helix</keyword>
<dbReference type="InterPro" id="IPR005467">
    <property type="entry name" value="His_kinase_dom"/>
</dbReference>
<dbReference type="EC" id="2.7.13.3" evidence="2"/>
<dbReference type="InterPro" id="IPR004358">
    <property type="entry name" value="Sig_transdc_His_kin-like_C"/>
</dbReference>
<keyword evidence="4" id="KW-0802">TPR repeat</keyword>
<keyword evidence="5" id="KW-0175">Coiled coil</keyword>
<feature type="domain" description="Histidine kinase" evidence="8">
    <location>
        <begin position="480"/>
        <end position="723"/>
    </location>
</feature>
<keyword evidence="6" id="KW-0472">Membrane</keyword>
<dbReference type="PANTHER" id="PTHR43065:SF50">
    <property type="entry name" value="HISTIDINE KINASE"/>
    <property type="match status" value="1"/>
</dbReference>
<sequence>MKKVILLLLSIFLFTTAFAQNSNIDSLQNLLTTAKDTSKVNVLLELSKAYNGVDQAKSIAYAKQAQKLAQTHDFPRGEAYALKSLGMAYVGEGSYPKVLRYWQQSLDIFESIDDKVGASNMLNNIGVVYSIQGWDAKAIEFYLKSLRVAEETGDKLRIATALLNIGAQYYHNPATHDKALDYYLQALPLSKEVGDKTTLGTLTVNIGEIYFEQGDNKKAMSYYQQALDILENSGNENKVAYTLNAIGQIYTARGELAKAMQQHQKAKKVAEAASAKLELAQALNYIGDLQNRMGNTTESLASYERASSIAADLGANYELKDSYEGIAQAYGELADYRKAYEYQNLLLAIKDSLYNTETNKKIENLQANYENEKKQAQIDLLTKDRELQKATLQRQHVLRNALLVGLGLIVLIALILFFNIRNKAKANRMLKNKNAEIHAQKEEIATQRDHLEQTYHNLVSTQEQLIHSEKMASLGQLTAGVAHEINNPINFVSAGIDSLRANFADIMEVLSGYLALKPEEDNKMQLQKLARIKKEMEVEELMEESEQLLVSIKNGATRTKEIVKSLKNFTRLDESSLKKANIHEGIDSTLVILNNQIKGRIKVVKNYGELQEINCYPGQLNQVFMNILNNAAQAIKGEGTIAIKTYKEDDYVVIKIKDTGMGMTEEVKKHIFEPFFTTKDVGEGTGLGLSITYGIIEKHHGKIDVESEPGVGTEFTIRIPLVLSGTSEEKVMAAV</sequence>
<dbReference type="SMART" id="SM00028">
    <property type="entry name" value="TPR"/>
    <property type="match status" value="6"/>
</dbReference>
<feature type="chain" id="PRO_5045576997" description="histidine kinase" evidence="7">
    <location>
        <begin position="20"/>
        <end position="735"/>
    </location>
</feature>
<dbReference type="SUPFAM" id="SSF48452">
    <property type="entry name" value="TPR-like"/>
    <property type="match status" value="2"/>
</dbReference>
<evidence type="ECO:0000256" key="2">
    <source>
        <dbReference type="ARBA" id="ARBA00012438"/>
    </source>
</evidence>
<evidence type="ECO:0000256" key="1">
    <source>
        <dbReference type="ARBA" id="ARBA00000085"/>
    </source>
</evidence>
<dbReference type="InterPro" id="IPR003594">
    <property type="entry name" value="HATPase_dom"/>
</dbReference>
<evidence type="ECO:0000313" key="9">
    <source>
        <dbReference type="EMBL" id="MFD3001849.1"/>
    </source>
</evidence>
<dbReference type="SMART" id="SM00387">
    <property type="entry name" value="HATPase_c"/>
    <property type="match status" value="1"/>
</dbReference>
<comment type="caution">
    <text evidence="9">The sequence shown here is derived from an EMBL/GenBank/DDBJ whole genome shotgun (WGS) entry which is preliminary data.</text>
</comment>
<keyword evidence="3" id="KW-0597">Phosphoprotein</keyword>
<evidence type="ECO:0000259" key="8">
    <source>
        <dbReference type="PROSITE" id="PS50109"/>
    </source>
</evidence>
<dbReference type="PANTHER" id="PTHR43065">
    <property type="entry name" value="SENSOR HISTIDINE KINASE"/>
    <property type="match status" value="1"/>
</dbReference>
<dbReference type="SMART" id="SM00388">
    <property type="entry name" value="HisKA"/>
    <property type="match status" value="1"/>
</dbReference>
<dbReference type="PROSITE" id="PS50109">
    <property type="entry name" value="HIS_KIN"/>
    <property type="match status" value="1"/>
</dbReference>
<dbReference type="Pfam" id="PF13424">
    <property type="entry name" value="TPR_12"/>
    <property type="match status" value="2"/>
</dbReference>
<evidence type="ECO:0000256" key="3">
    <source>
        <dbReference type="ARBA" id="ARBA00022553"/>
    </source>
</evidence>
<dbReference type="InterPro" id="IPR011990">
    <property type="entry name" value="TPR-like_helical_dom_sf"/>
</dbReference>
<dbReference type="InterPro" id="IPR003661">
    <property type="entry name" value="HisK_dim/P_dom"/>
</dbReference>
<accession>A0ABW6BZM3</accession>
<gene>
    <name evidence="9" type="ORF">ACFS7Z_15855</name>
</gene>
<reference evidence="10" key="1">
    <citation type="journal article" date="2019" name="Int. J. Syst. Evol. Microbiol.">
        <title>The Global Catalogue of Microorganisms (GCM) 10K type strain sequencing project: providing services to taxonomists for standard genome sequencing and annotation.</title>
        <authorList>
            <consortium name="The Broad Institute Genomics Platform"/>
            <consortium name="The Broad Institute Genome Sequencing Center for Infectious Disease"/>
            <person name="Wu L."/>
            <person name="Ma J."/>
        </authorList>
    </citation>
    <scope>NUCLEOTIDE SEQUENCE [LARGE SCALE GENOMIC DNA]</scope>
    <source>
        <strain evidence="10">KCTC 23984</strain>
    </source>
</reference>
<dbReference type="Pfam" id="PF02518">
    <property type="entry name" value="HATPase_c"/>
    <property type="match status" value="1"/>
</dbReference>
<feature type="transmembrane region" description="Helical" evidence="6">
    <location>
        <begin position="401"/>
        <end position="420"/>
    </location>
</feature>
<dbReference type="InterPro" id="IPR036890">
    <property type="entry name" value="HATPase_C_sf"/>
</dbReference>
<proteinExistence type="predicted"/>
<organism evidence="9 10">
    <name type="scientific">Pontibacter toksunensis</name>
    <dbReference type="NCBI Taxonomy" id="1332631"/>
    <lineage>
        <taxon>Bacteria</taxon>
        <taxon>Pseudomonadati</taxon>
        <taxon>Bacteroidota</taxon>
        <taxon>Cytophagia</taxon>
        <taxon>Cytophagales</taxon>
        <taxon>Hymenobacteraceae</taxon>
        <taxon>Pontibacter</taxon>
    </lineage>
</organism>
<dbReference type="Gene3D" id="1.25.40.10">
    <property type="entry name" value="Tetratricopeptide repeat domain"/>
    <property type="match status" value="1"/>
</dbReference>
<feature type="repeat" description="TPR" evidence="4">
    <location>
        <begin position="200"/>
        <end position="233"/>
    </location>
</feature>
<keyword evidence="10" id="KW-1185">Reference proteome</keyword>
<feature type="coiled-coil region" evidence="5">
    <location>
        <begin position="423"/>
        <end position="450"/>
    </location>
</feature>
<evidence type="ECO:0000256" key="5">
    <source>
        <dbReference type="SAM" id="Coils"/>
    </source>
</evidence>
<feature type="signal peptide" evidence="7">
    <location>
        <begin position="1"/>
        <end position="19"/>
    </location>
</feature>
<dbReference type="Proteomes" id="UP001597641">
    <property type="component" value="Unassembled WGS sequence"/>
</dbReference>